<organism evidence="1 2">
    <name type="scientific">Rangifer tarandus platyrhynchus</name>
    <name type="common">Svalbard reindeer</name>
    <dbReference type="NCBI Taxonomy" id="3082113"/>
    <lineage>
        <taxon>Eukaryota</taxon>
        <taxon>Metazoa</taxon>
        <taxon>Chordata</taxon>
        <taxon>Craniata</taxon>
        <taxon>Vertebrata</taxon>
        <taxon>Euteleostomi</taxon>
        <taxon>Mammalia</taxon>
        <taxon>Eutheria</taxon>
        <taxon>Laurasiatheria</taxon>
        <taxon>Artiodactyla</taxon>
        <taxon>Ruminantia</taxon>
        <taxon>Pecora</taxon>
        <taxon>Cervidae</taxon>
        <taxon>Odocoileinae</taxon>
        <taxon>Rangifer</taxon>
    </lineage>
</organism>
<accession>A0AC59Y7L2</accession>
<evidence type="ECO:0000313" key="1">
    <source>
        <dbReference type="EMBL" id="CAM9443069.1"/>
    </source>
</evidence>
<reference evidence="1" key="2">
    <citation type="submission" date="2025-03" db="EMBL/GenBank/DDBJ databases">
        <authorList>
            <consortium name="ELIXIR-Norway"/>
            <consortium name="Elixir Norway"/>
        </authorList>
    </citation>
    <scope>NUCLEOTIDE SEQUENCE</scope>
</reference>
<reference evidence="1" key="1">
    <citation type="submission" date="2023-05" db="EMBL/GenBank/DDBJ databases">
        <authorList>
            <consortium name="ELIXIR-Norway"/>
        </authorList>
    </citation>
    <scope>NUCLEOTIDE SEQUENCE</scope>
</reference>
<protein>
    <submittedName>
        <fullName evidence="1">Uncharacterized protein</fullName>
    </submittedName>
</protein>
<proteinExistence type="predicted"/>
<dbReference type="EMBL" id="OX596094">
    <property type="protein sequence ID" value="CAM9443069.1"/>
    <property type="molecule type" value="Genomic_DNA"/>
</dbReference>
<name>A0AC59Y7L2_RANTA</name>
<dbReference type="Proteomes" id="UP001162501">
    <property type="component" value="Chromosome 10"/>
</dbReference>
<evidence type="ECO:0000313" key="2">
    <source>
        <dbReference type="Proteomes" id="UP001162501"/>
    </source>
</evidence>
<gene>
    <name evidence="1" type="ORF">MRATA1EN22A_LOCUS2594</name>
</gene>
<sequence length="149" mass="16935">MGDDSFVHLHNFQKTKNLLWLIFREPEGQFLSYIPQKLELKACPVHCLLEMYNSCWKEWSFAENRIRNSLFFTNTKTTKFISFLSHSPPPPRPKKKGNKMSSLKEACSPPTGVSVGMPGGREGSVCSESLRFVFPVEALQSPPGRGREE</sequence>